<protein>
    <submittedName>
        <fullName evidence="1">Chorismate lyase</fullName>
        <ecNumber evidence="1">4.1.3.40</ecNumber>
    </submittedName>
</protein>
<dbReference type="Proteomes" id="UP001196097">
    <property type="component" value="Chromosome"/>
</dbReference>
<name>A0ACD5IL73_9PROT</name>
<dbReference type="EC" id="4.1.3.40" evidence="1"/>
<evidence type="ECO:0000313" key="1">
    <source>
        <dbReference type="EMBL" id="XRP73806.1"/>
    </source>
</evidence>
<keyword evidence="1" id="KW-0456">Lyase</keyword>
<sequence>MTGDKGKVVVMLCDQEAQHAVSVLRRGSLPHATMMVGNPPALRHAPRAIWPWLTLPASLTAALQRAYGKPHTVRALLLDSGRANPSPIERSILCMRRGERIFWREVLLHGGDPAYPALWARTTIPLRGLRHGLLPLTRHGTRPIGNTLFRHRRLRRSPIQAESRPRFGQRRWQRRSVLRRGSVGVLVEEHFLPDLPCWAGRGRR</sequence>
<organism evidence="1 2">
    <name type="scientific">Acidithiobacillus ferruginosus</name>
    <dbReference type="NCBI Taxonomy" id="3063951"/>
    <lineage>
        <taxon>Bacteria</taxon>
        <taxon>Pseudomonadati</taxon>
        <taxon>Pseudomonadota</taxon>
        <taxon>Acidithiobacillia</taxon>
        <taxon>Acidithiobacillales</taxon>
        <taxon>Acidithiobacillaceae</taxon>
        <taxon>Acidithiobacillus</taxon>
    </lineage>
</organism>
<accession>A0ACD5IL73</accession>
<gene>
    <name evidence="1" type="ORF">HF292_003925</name>
</gene>
<proteinExistence type="predicted"/>
<keyword evidence="2" id="KW-1185">Reference proteome</keyword>
<reference evidence="1 2" key="1">
    <citation type="journal article" date="2021" name="ISME J.">
        <title>Genomic evolution of the class Acidithiobacillia: deep-branching Proteobacteria living in extreme acidic conditions.</title>
        <authorList>
            <person name="Moya-Beltran A."/>
            <person name="Beard S."/>
            <person name="Rojas-Villalobos C."/>
            <person name="Issotta F."/>
            <person name="Gallardo Y."/>
            <person name="Ulloa R."/>
            <person name="Giaveno A."/>
            <person name="Degli Esposti M."/>
            <person name="Johnson D.B."/>
            <person name="Quatrini R."/>
        </authorList>
    </citation>
    <scope>NUCLEOTIDE SEQUENCE [LARGE SCALE GENOMIC DNA]</scope>
    <source>
        <strain evidence="1 2">CF3</strain>
    </source>
</reference>
<evidence type="ECO:0000313" key="2">
    <source>
        <dbReference type="Proteomes" id="UP001196097"/>
    </source>
</evidence>
<dbReference type="EMBL" id="CP130946">
    <property type="protein sequence ID" value="XRP73806.1"/>
    <property type="molecule type" value="Genomic_DNA"/>
</dbReference>